<dbReference type="EMBL" id="JBHUDY010000002">
    <property type="protein sequence ID" value="MFD1612760.1"/>
    <property type="molecule type" value="Genomic_DNA"/>
</dbReference>
<feature type="signal peptide" evidence="5">
    <location>
        <begin position="1"/>
        <end position="23"/>
    </location>
</feature>
<dbReference type="Pfam" id="PF18312">
    <property type="entry name" value="ScsC_N"/>
    <property type="match status" value="1"/>
</dbReference>
<sequence length="235" mass="25263">MSRWLPYFGVGLLSAVLASLGTAAVVQRGGGDHVRAYLLQNPEVLQEAMERLRMKQSAAQIAPHRAQIETPYAGAWIGAKDGDVTLVQFFDYACGYCKASLPDVQRLVREDPKVKVVFRELPILSRDSEVAARVSLGAAEQGRFAAFHDAMYAAGRPAAPTIMAAAQQAGLDQAKLQAAINAPRAEREIGQNIELARTLGFTGTPSWVVGDQILSGAVGYDALKKAVERARANKT</sequence>
<dbReference type="CDD" id="cd03023">
    <property type="entry name" value="DsbA_Com1_like"/>
    <property type="match status" value="1"/>
</dbReference>
<evidence type="ECO:0000256" key="1">
    <source>
        <dbReference type="ARBA" id="ARBA00022729"/>
    </source>
</evidence>
<dbReference type="PANTHER" id="PTHR13887:SF14">
    <property type="entry name" value="DISULFIDE BOND FORMATION PROTEIN D"/>
    <property type="match status" value="1"/>
</dbReference>
<comment type="caution">
    <text evidence="7">The sequence shown here is derived from an EMBL/GenBank/DDBJ whole genome shotgun (WGS) entry which is preliminary data.</text>
</comment>
<protein>
    <submittedName>
        <fullName evidence="7">DsbA family protein</fullName>
    </submittedName>
</protein>
<evidence type="ECO:0000256" key="5">
    <source>
        <dbReference type="SAM" id="SignalP"/>
    </source>
</evidence>
<evidence type="ECO:0000256" key="2">
    <source>
        <dbReference type="ARBA" id="ARBA00023002"/>
    </source>
</evidence>
<name>A0ABW4I548_9SPHN</name>
<evidence type="ECO:0000313" key="8">
    <source>
        <dbReference type="Proteomes" id="UP001597115"/>
    </source>
</evidence>
<dbReference type="PANTHER" id="PTHR13887">
    <property type="entry name" value="GLUTATHIONE S-TRANSFERASE KAPPA"/>
    <property type="match status" value="1"/>
</dbReference>
<proteinExistence type="predicted"/>
<keyword evidence="3" id="KW-1015">Disulfide bond</keyword>
<keyword evidence="1 5" id="KW-0732">Signal</keyword>
<evidence type="ECO:0000259" key="6">
    <source>
        <dbReference type="PROSITE" id="PS51352"/>
    </source>
</evidence>
<organism evidence="7 8">
    <name type="scientific">Sphingomonas tabacisoli</name>
    <dbReference type="NCBI Taxonomy" id="2249466"/>
    <lineage>
        <taxon>Bacteria</taxon>
        <taxon>Pseudomonadati</taxon>
        <taxon>Pseudomonadota</taxon>
        <taxon>Alphaproteobacteria</taxon>
        <taxon>Sphingomonadales</taxon>
        <taxon>Sphingomonadaceae</taxon>
        <taxon>Sphingomonas</taxon>
    </lineage>
</organism>
<dbReference type="Gene3D" id="3.40.30.10">
    <property type="entry name" value="Glutaredoxin"/>
    <property type="match status" value="1"/>
</dbReference>
<gene>
    <name evidence="7" type="ORF">ACFSCW_13210</name>
</gene>
<keyword evidence="2" id="KW-0560">Oxidoreductase</keyword>
<dbReference type="RefSeq" id="WP_380890163.1">
    <property type="nucleotide sequence ID" value="NZ_JBHUDY010000002.1"/>
</dbReference>
<evidence type="ECO:0000256" key="3">
    <source>
        <dbReference type="ARBA" id="ARBA00023157"/>
    </source>
</evidence>
<evidence type="ECO:0000256" key="4">
    <source>
        <dbReference type="ARBA" id="ARBA00023284"/>
    </source>
</evidence>
<dbReference type="InterPro" id="IPR013766">
    <property type="entry name" value="Thioredoxin_domain"/>
</dbReference>
<reference evidence="8" key="1">
    <citation type="journal article" date="2019" name="Int. J. Syst. Evol. Microbiol.">
        <title>The Global Catalogue of Microorganisms (GCM) 10K type strain sequencing project: providing services to taxonomists for standard genome sequencing and annotation.</title>
        <authorList>
            <consortium name="The Broad Institute Genomics Platform"/>
            <consortium name="The Broad Institute Genome Sequencing Center for Infectious Disease"/>
            <person name="Wu L."/>
            <person name="Ma J."/>
        </authorList>
    </citation>
    <scope>NUCLEOTIDE SEQUENCE [LARGE SCALE GENOMIC DNA]</scope>
    <source>
        <strain evidence="8">CGMCC 1.16275</strain>
    </source>
</reference>
<dbReference type="Proteomes" id="UP001597115">
    <property type="component" value="Unassembled WGS sequence"/>
</dbReference>
<dbReference type="InterPro" id="IPR001853">
    <property type="entry name" value="DSBA-like_thioredoxin_dom"/>
</dbReference>
<accession>A0ABW4I548</accession>
<dbReference type="InterPro" id="IPR041205">
    <property type="entry name" value="ScsC_N"/>
</dbReference>
<dbReference type="InterPro" id="IPR036249">
    <property type="entry name" value="Thioredoxin-like_sf"/>
</dbReference>
<keyword evidence="8" id="KW-1185">Reference proteome</keyword>
<keyword evidence="4" id="KW-0676">Redox-active center</keyword>
<dbReference type="SUPFAM" id="SSF52833">
    <property type="entry name" value="Thioredoxin-like"/>
    <property type="match status" value="1"/>
</dbReference>
<dbReference type="Pfam" id="PF01323">
    <property type="entry name" value="DSBA"/>
    <property type="match status" value="1"/>
</dbReference>
<dbReference type="PROSITE" id="PS51352">
    <property type="entry name" value="THIOREDOXIN_2"/>
    <property type="match status" value="1"/>
</dbReference>
<evidence type="ECO:0000313" key="7">
    <source>
        <dbReference type="EMBL" id="MFD1612760.1"/>
    </source>
</evidence>
<feature type="chain" id="PRO_5045261394" evidence="5">
    <location>
        <begin position="24"/>
        <end position="235"/>
    </location>
</feature>
<feature type="domain" description="Thioredoxin" evidence="6">
    <location>
        <begin position="56"/>
        <end position="232"/>
    </location>
</feature>